<proteinExistence type="predicted"/>
<dbReference type="EMBL" id="GGEC01060786">
    <property type="protein sequence ID" value="MBX41270.1"/>
    <property type="molecule type" value="Transcribed_RNA"/>
</dbReference>
<protein>
    <submittedName>
        <fullName evidence="2">Uncharacterized protein</fullName>
    </submittedName>
</protein>
<accession>A0A2P2NFS3</accession>
<reference evidence="2" key="1">
    <citation type="submission" date="2018-02" db="EMBL/GenBank/DDBJ databases">
        <title>Rhizophora mucronata_Transcriptome.</title>
        <authorList>
            <person name="Meera S.P."/>
            <person name="Sreeshan A."/>
            <person name="Augustine A."/>
        </authorList>
    </citation>
    <scope>NUCLEOTIDE SEQUENCE</scope>
    <source>
        <tissue evidence="2">Leaf</tissue>
    </source>
</reference>
<organism evidence="2">
    <name type="scientific">Rhizophora mucronata</name>
    <name type="common">Asiatic mangrove</name>
    <dbReference type="NCBI Taxonomy" id="61149"/>
    <lineage>
        <taxon>Eukaryota</taxon>
        <taxon>Viridiplantae</taxon>
        <taxon>Streptophyta</taxon>
        <taxon>Embryophyta</taxon>
        <taxon>Tracheophyta</taxon>
        <taxon>Spermatophyta</taxon>
        <taxon>Magnoliopsida</taxon>
        <taxon>eudicotyledons</taxon>
        <taxon>Gunneridae</taxon>
        <taxon>Pentapetalae</taxon>
        <taxon>rosids</taxon>
        <taxon>fabids</taxon>
        <taxon>Malpighiales</taxon>
        <taxon>Rhizophoraceae</taxon>
        <taxon>Rhizophora</taxon>
    </lineage>
</organism>
<sequence length="66" mass="6993">MVEGLKNPNGSTLDLGLTRTSSKGNNSSQGSYSISLSSCWPPLYPHGKRSPGNGSCSQPPQQNCPW</sequence>
<feature type="region of interest" description="Disordered" evidence="1">
    <location>
        <begin position="1"/>
        <end position="34"/>
    </location>
</feature>
<evidence type="ECO:0000313" key="2">
    <source>
        <dbReference type="EMBL" id="MBX41270.1"/>
    </source>
</evidence>
<dbReference type="AlphaFoldDB" id="A0A2P2NFS3"/>
<name>A0A2P2NFS3_RHIMU</name>
<feature type="compositionally biased region" description="Polar residues" evidence="1">
    <location>
        <begin position="8"/>
        <end position="26"/>
    </location>
</feature>
<evidence type="ECO:0000256" key="1">
    <source>
        <dbReference type="SAM" id="MobiDB-lite"/>
    </source>
</evidence>